<name>A0A4R7F446_9FLAO</name>
<keyword evidence="1" id="KW-0732">Signal</keyword>
<evidence type="ECO:0000256" key="1">
    <source>
        <dbReference type="SAM" id="SignalP"/>
    </source>
</evidence>
<dbReference type="Proteomes" id="UP000295215">
    <property type="component" value="Unassembled WGS sequence"/>
</dbReference>
<evidence type="ECO:0000313" key="3">
    <source>
        <dbReference type="Proteomes" id="UP000295215"/>
    </source>
</evidence>
<evidence type="ECO:0000313" key="2">
    <source>
        <dbReference type="EMBL" id="TDS65302.1"/>
    </source>
</evidence>
<proteinExistence type="predicted"/>
<keyword evidence="3" id="KW-1185">Reference proteome</keyword>
<feature type="chain" id="PRO_5020532215" evidence="1">
    <location>
        <begin position="22"/>
        <end position="173"/>
    </location>
</feature>
<organism evidence="2 3">
    <name type="scientific">Myroides indicus</name>
    <dbReference type="NCBI Taxonomy" id="1323422"/>
    <lineage>
        <taxon>Bacteria</taxon>
        <taxon>Pseudomonadati</taxon>
        <taxon>Bacteroidota</taxon>
        <taxon>Flavobacteriia</taxon>
        <taxon>Flavobacteriales</taxon>
        <taxon>Flavobacteriaceae</taxon>
        <taxon>Myroides</taxon>
    </lineage>
</organism>
<sequence>MRVKFLTAFFLFSLLILKASAQNSVTLNINLHPIQTLVINPSQDEVTLNYTTKEHYKSGVTSEQADHLTIYSTSGFQIRVISNEPLGKKLPSNSIAIIPSSGSKPITQSSIVYLKKNLSDQEEPIITSTTGGIDRNFNISYKGAGANMYIDYSDASDTATTYTYNVMYTIVSQ</sequence>
<feature type="signal peptide" evidence="1">
    <location>
        <begin position="1"/>
        <end position="21"/>
    </location>
</feature>
<protein>
    <submittedName>
        <fullName evidence="2">Uncharacterized protein</fullName>
    </submittedName>
</protein>
<dbReference type="OrthoDB" id="713374at2"/>
<gene>
    <name evidence="2" type="ORF">C8P70_10286</name>
</gene>
<dbReference type="EMBL" id="SOAG01000002">
    <property type="protein sequence ID" value="TDS65302.1"/>
    <property type="molecule type" value="Genomic_DNA"/>
</dbReference>
<dbReference type="RefSeq" id="WP_133711527.1">
    <property type="nucleotide sequence ID" value="NZ_SOAG01000002.1"/>
</dbReference>
<dbReference type="AlphaFoldDB" id="A0A4R7F446"/>
<reference evidence="2 3" key="1">
    <citation type="submission" date="2019-03" db="EMBL/GenBank/DDBJ databases">
        <title>Genomic Encyclopedia of Archaeal and Bacterial Type Strains, Phase II (KMG-II): from individual species to whole genera.</title>
        <authorList>
            <person name="Goeker M."/>
        </authorList>
    </citation>
    <scope>NUCLEOTIDE SEQUENCE [LARGE SCALE GENOMIC DNA]</scope>
    <source>
        <strain evidence="2 3">DSM 28213</strain>
    </source>
</reference>
<comment type="caution">
    <text evidence="2">The sequence shown here is derived from an EMBL/GenBank/DDBJ whole genome shotgun (WGS) entry which is preliminary data.</text>
</comment>
<accession>A0A4R7F446</accession>